<evidence type="ECO:0000256" key="7">
    <source>
        <dbReference type="ARBA" id="ARBA00022723"/>
    </source>
</evidence>
<dbReference type="EC" id="1.10.3.2" evidence="4 13"/>
<dbReference type="PROSITE" id="PS00080">
    <property type="entry name" value="MULTICOPPER_OXIDASE2"/>
    <property type="match status" value="1"/>
</dbReference>
<dbReference type="GO" id="GO:0046274">
    <property type="term" value="P:lignin catabolic process"/>
    <property type="evidence" value="ECO:0007669"/>
    <property type="project" value="UniProtKB-KW"/>
</dbReference>
<keyword evidence="12 13" id="KW-0439">Lignin degradation</keyword>
<evidence type="ECO:0000256" key="1">
    <source>
        <dbReference type="ARBA" id="ARBA00000349"/>
    </source>
</evidence>
<dbReference type="FunFam" id="2.60.40.420:FF:000049">
    <property type="entry name" value="Laccase"/>
    <property type="match status" value="1"/>
</dbReference>
<dbReference type="PANTHER" id="PTHR11709">
    <property type="entry name" value="MULTI-COPPER OXIDASE"/>
    <property type="match status" value="1"/>
</dbReference>
<keyword evidence="18" id="KW-1185">Reference proteome</keyword>
<dbReference type="Pfam" id="PF07732">
    <property type="entry name" value="Cu-oxidase_3"/>
    <property type="match status" value="1"/>
</dbReference>
<dbReference type="InterPro" id="IPR017761">
    <property type="entry name" value="Laccase"/>
</dbReference>
<feature type="domain" description="Plastocyanin-like" evidence="16">
    <location>
        <begin position="35"/>
        <end position="149"/>
    </location>
</feature>
<dbReference type="GO" id="GO:0048046">
    <property type="term" value="C:apoplast"/>
    <property type="evidence" value="ECO:0007669"/>
    <property type="project" value="UniProtKB-SubCell"/>
</dbReference>
<keyword evidence="10 13" id="KW-0186">Copper</keyword>
<dbReference type="CDD" id="cd13875">
    <property type="entry name" value="CuRO_2_LCC_plant"/>
    <property type="match status" value="1"/>
</dbReference>
<evidence type="ECO:0000259" key="14">
    <source>
        <dbReference type="Pfam" id="PF00394"/>
    </source>
</evidence>
<dbReference type="InterPro" id="IPR034289">
    <property type="entry name" value="CuRO_3_LCC"/>
</dbReference>
<feature type="chain" id="PRO_5041480580" description="Laccase" evidence="13">
    <location>
        <begin position="25"/>
        <end position="567"/>
    </location>
</feature>
<evidence type="ECO:0000256" key="3">
    <source>
        <dbReference type="ARBA" id="ARBA00010609"/>
    </source>
</evidence>
<evidence type="ECO:0000256" key="9">
    <source>
        <dbReference type="ARBA" id="ARBA00023002"/>
    </source>
</evidence>
<dbReference type="InterPro" id="IPR001117">
    <property type="entry name" value="Cu-oxidase_2nd"/>
</dbReference>
<dbReference type="EMBL" id="JARBHA010000018">
    <property type="protein sequence ID" value="KAJ9675365.1"/>
    <property type="molecule type" value="Genomic_DNA"/>
</dbReference>
<dbReference type="SUPFAM" id="SSF49503">
    <property type="entry name" value="Cupredoxins"/>
    <property type="match status" value="3"/>
</dbReference>
<keyword evidence="7 13" id="KW-0479">Metal-binding</keyword>
<feature type="domain" description="Plastocyanin-like" evidence="14">
    <location>
        <begin position="161"/>
        <end position="311"/>
    </location>
</feature>
<keyword evidence="8 13" id="KW-0677">Repeat</keyword>
<dbReference type="InterPro" id="IPR008972">
    <property type="entry name" value="Cupredoxin"/>
</dbReference>
<evidence type="ECO:0000256" key="12">
    <source>
        <dbReference type="ARBA" id="ARBA00023185"/>
    </source>
</evidence>
<dbReference type="InterPro" id="IPR034288">
    <property type="entry name" value="CuRO_1_LCC"/>
</dbReference>
<comment type="catalytic activity">
    <reaction evidence="1 13">
        <text>4 hydroquinone + O2 = 4 benzosemiquinone + 2 H2O</text>
        <dbReference type="Rhea" id="RHEA:11276"/>
        <dbReference type="ChEBI" id="CHEBI:15377"/>
        <dbReference type="ChEBI" id="CHEBI:15379"/>
        <dbReference type="ChEBI" id="CHEBI:17594"/>
        <dbReference type="ChEBI" id="CHEBI:17977"/>
        <dbReference type="EC" id="1.10.3.2"/>
    </reaction>
</comment>
<accession>A0AA38YRM6</accession>
<dbReference type="InterPro" id="IPR002355">
    <property type="entry name" value="Cu_oxidase_Cu_BS"/>
</dbReference>
<dbReference type="AlphaFoldDB" id="A0AA38YRM6"/>
<comment type="function">
    <text evidence="13">Lignin degradation and detoxification of lignin-derived products.</text>
</comment>
<evidence type="ECO:0000256" key="10">
    <source>
        <dbReference type="ARBA" id="ARBA00023008"/>
    </source>
</evidence>
<evidence type="ECO:0000256" key="11">
    <source>
        <dbReference type="ARBA" id="ARBA00023180"/>
    </source>
</evidence>
<gene>
    <name evidence="17" type="ORF">PVL29_024345</name>
</gene>
<dbReference type="PROSITE" id="PS00079">
    <property type="entry name" value="MULTICOPPER_OXIDASE1"/>
    <property type="match status" value="1"/>
</dbReference>
<keyword evidence="6 13" id="KW-0964">Secreted</keyword>
<dbReference type="Proteomes" id="UP001168098">
    <property type="component" value="Unassembled WGS sequence"/>
</dbReference>
<dbReference type="GO" id="GO:0005507">
    <property type="term" value="F:copper ion binding"/>
    <property type="evidence" value="ECO:0007669"/>
    <property type="project" value="InterPro"/>
</dbReference>
<protein>
    <recommendedName>
        <fullName evidence="4 13">Laccase</fullName>
        <ecNumber evidence="4 13">1.10.3.2</ecNumber>
    </recommendedName>
    <alternativeName>
        <fullName evidence="13">Benzenediol:oxygen oxidoreductase</fullName>
    </alternativeName>
    <alternativeName>
        <fullName evidence="13">Diphenol oxidase</fullName>
    </alternativeName>
    <alternativeName>
        <fullName evidence="13">Urishiol oxidase</fullName>
    </alternativeName>
</protein>
<dbReference type="NCBIfam" id="TIGR03389">
    <property type="entry name" value="laccase"/>
    <property type="match status" value="1"/>
</dbReference>
<evidence type="ECO:0000256" key="2">
    <source>
        <dbReference type="ARBA" id="ARBA00004271"/>
    </source>
</evidence>
<dbReference type="InterPro" id="IPR011706">
    <property type="entry name" value="Cu-oxidase_C"/>
</dbReference>
<evidence type="ECO:0000256" key="8">
    <source>
        <dbReference type="ARBA" id="ARBA00022737"/>
    </source>
</evidence>
<dbReference type="Pfam" id="PF00394">
    <property type="entry name" value="Cu-oxidase"/>
    <property type="match status" value="1"/>
</dbReference>
<sequence length="567" mass="63360">MWLIMKVFLLQILAFLLFGGGLHCEASTRRHTFVVREASYTRLCSTKNILTVNGQFPGPTIYAKKGETIIVDVYNRGKENVTIHWHGVKMPRYPWTDGPEYITQCPIPPGSKFSQKIILSSEEGTLWWHAHSDWTRATVHGAIIVYPKNGTKYPFPKPNAEVPIIFGEWWKSDVNAVLEEMLATGTGPNVSDSYLINGQPGDLQPCSKLGTFKLTVDHGKTYLLRIINAALQDILFFSIAKHKMTVVGTDGSYTKPLTRDYITISPGQTFDVLLEANQRPDHYYMAAKVYSSAQGVAYDNTTTTAIVQYRGYYTPSSPPSLPHLPGHNDTNASVHFTGSLRSLADAEHPCNVPLNISTKLIYTISLNTFPCANDSCLGPNGTRLATSINNISFQSPTIDILQAYYYNISGVYGDKFPSVPPLVFDFTAEYPPLKYETPRNGTEVRVLEYNSTVEIVFQGTNLLSGTDHPMHLHGYSFYVVGWGFGNFNKNRDPLRYNLVDPPLQNTIAVPKNGWAAIRFKASNPGVWFMHCHLERHLTWGMDTAFIVKNGKHPEAQMLPPPSDMPPC</sequence>
<dbReference type="CDD" id="cd13897">
    <property type="entry name" value="CuRO_3_LCC_plant"/>
    <property type="match status" value="1"/>
</dbReference>
<feature type="domain" description="Plastocyanin-like" evidence="15">
    <location>
        <begin position="420"/>
        <end position="550"/>
    </location>
</feature>
<comment type="similarity">
    <text evidence="3 13">Belongs to the multicopper oxidase family.</text>
</comment>
<dbReference type="InterPro" id="IPR011707">
    <property type="entry name" value="Cu-oxidase-like_N"/>
</dbReference>
<evidence type="ECO:0000256" key="13">
    <source>
        <dbReference type="RuleBase" id="RU361119"/>
    </source>
</evidence>
<comment type="subcellular location">
    <subcellularLocation>
        <location evidence="2 13">Secreted</location>
        <location evidence="2 13">Extracellular space</location>
        <location evidence="2 13">Apoplast</location>
    </subcellularLocation>
</comment>
<reference evidence="17 18" key="1">
    <citation type="journal article" date="2023" name="BMC Biotechnol.">
        <title>Vitis rotundifolia cv Carlos genome sequencing.</title>
        <authorList>
            <person name="Huff M."/>
            <person name="Hulse-Kemp A."/>
            <person name="Scheffler B."/>
            <person name="Youngblood R."/>
            <person name="Simpson S."/>
            <person name="Babiker E."/>
            <person name="Staton M."/>
        </authorList>
    </citation>
    <scope>NUCLEOTIDE SEQUENCE [LARGE SCALE GENOMIC DNA]</scope>
    <source>
        <tissue evidence="17">Leaf</tissue>
    </source>
</reference>
<evidence type="ECO:0000313" key="18">
    <source>
        <dbReference type="Proteomes" id="UP001168098"/>
    </source>
</evidence>
<dbReference type="PANTHER" id="PTHR11709:SF487">
    <property type="entry name" value="LACCASE"/>
    <property type="match status" value="1"/>
</dbReference>
<dbReference type="Gene3D" id="2.60.40.420">
    <property type="entry name" value="Cupredoxins - blue copper proteins"/>
    <property type="match status" value="3"/>
</dbReference>
<proteinExistence type="inferred from homology"/>
<feature type="signal peptide" evidence="13">
    <location>
        <begin position="1"/>
        <end position="24"/>
    </location>
</feature>
<organism evidence="17 18">
    <name type="scientific">Vitis rotundifolia</name>
    <name type="common">Muscadine grape</name>
    <dbReference type="NCBI Taxonomy" id="103349"/>
    <lineage>
        <taxon>Eukaryota</taxon>
        <taxon>Viridiplantae</taxon>
        <taxon>Streptophyta</taxon>
        <taxon>Embryophyta</taxon>
        <taxon>Tracheophyta</taxon>
        <taxon>Spermatophyta</taxon>
        <taxon>Magnoliopsida</taxon>
        <taxon>eudicotyledons</taxon>
        <taxon>Gunneridae</taxon>
        <taxon>Pentapetalae</taxon>
        <taxon>rosids</taxon>
        <taxon>Vitales</taxon>
        <taxon>Vitaceae</taxon>
        <taxon>Viteae</taxon>
        <taxon>Vitis</taxon>
    </lineage>
</organism>
<evidence type="ECO:0000256" key="6">
    <source>
        <dbReference type="ARBA" id="ARBA00022525"/>
    </source>
</evidence>
<keyword evidence="5 13" id="KW-0052">Apoplast</keyword>
<dbReference type="CDD" id="cd13849">
    <property type="entry name" value="CuRO_1_LCC_plant"/>
    <property type="match status" value="1"/>
</dbReference>
<keyword evidence="11" id="KW-0325">Glycoprotein</keyword>
<evidence type="ECO:0000256" key="5">
    <source>
        <dbReference type="ARBA" id="ARBA00022523"/>
    </source>
</evidence>
<evidence type="ECO:0000259" key="15">
    <source>
        <dbReference type="Pfam" id="PF07731"/>
    </source>
</evidence>
<dbReference type="InterPro" id="IPR033138">
    <property type="entry name" value="Cu_oxidase_CS"/>
</dbReference>
<dbReference type="InterPro" id="IPR034285">
    <property type="entry name" value="CuRO_2_LCC"/>
</dbReference>
<comment type="caution">
    <text evidence="17">The sequence shown here is derived from an EMBL/GenBank/DDBJ whole genome shotgun (WGS) entry which is preliminary data.</text>
</comment>
<evidence type="ECO:0000259" key="16">
    <source>
        <dbReference type="Pfam" id="PF07732"/>
    </source>
</evidence>
<dbReference type="Pfam" id="PF07731">
    <property type="entry name" value="Cu-oxidase_2"/>
    <property type="match status" value="1"/>
</dbReference>
<evidence type="ECO:0000313" key="17">
    <source>
        <dbReference type="EMBL" id="KAJ9675365.1"/>
    </source>
</evidence>
<comment type="cofactor">
    <cofactor evidence="13">
        <name>Cu cation</name>
        <dbReference type="ChEBI" id="CHEBI:23378"/>
    </cofactor>
    <text evidence="13">Binds 4 Cu cations per monomer.</text>
</comment>
<dbReference type="InterPro" id="IPR045087">
    <property type="entry name" value="Cu-oxidase_fam"/>
</dbReference>
<evidence type="ECO:0000256" key="4">
    <source>
        <dbReference type="ARBA" id="ARBA00012297"/>
    </source>
</evidence>
<keyword evidence="9 13" id="KW-0560">Oxidoreductase</keyword>
<dbReference type="GO" id="GO:0052716">
    <property type="term" value="F:hydroquinone:oxygen oxidoreductase activity"/>
    <property type="evidence" value="ECO:0007669"/>
    <property type="project" value="UniProtKB-EC"/>
</dbReference>
<name>A0AA38YRM6_VITRO</name>
<keyword evidence="13" id="KW-0732">Signal</keyword>